<gene>
    <name evidence="2" type="primary">polB_1</name>
    <name evidence="2" type="ORF">NCTC9381_04419</name>
</gene>
<dbReference type="InterPro" id="IPR055208">
    <property type="entry name" value="PolB_insertion"/>
</dbReference>
<dbReference type="GO" id="GO:0003887">
    <property type="term" value="F:DNA-directed DNA polymerase activity"/>
    <property type="evidence" value="ECO:0007669"/>
    <property type="project" value="UniProtKB-EC"/>
</dbReference>
<dbReference type="AlphaFoldDB" id="A0A379AKY3"/>
<feature type="domain" description="DNA polymerase II insertion" evidence="1">
    <location>
        <begin position="7"/>
        <end position="43"/>
    </location>
</feature>
<dbReference type="EMBL" id="UGSO01000001">
    <property type="protein sequence ID" value="SUB18461.1"/>
    <property type="molecule type" value="Genomic_DNA"/>
</dbReference>
<keyword evidence="3" id="KW-1185">Reference proteome</keyword>
<sequence>MNVSFGFSPLALKDFRRRPVFGLYCQQNRQLQRIEKRLREEGIPVYEADIRPPERYLMERFITAPVWFDGEQRGDSVVNAAAQTPSRLSPAAEMGLAGH</sequence>
<reference evidence="2 3" key="1">
    <citation type="submission" date="2018-06" db="EMBL/GenBank/DDBJ databases">
        <authorList>
            <consortium name="Pathogen Informatics"/>
            <person name="Doyle S."/>
        </authorList>
    </citation>
    <scope>NUCLEOTIDE SEQUENCE [LARGE SCALE GENOMIC DNA]</scope>
    <source>
        <strain evidence="2 3">NCTC9381</strain>
    </source>
</reference>
<evidence type="ECO:0000259" key="1">
    <source>
        <dbReference type="Pfam" id="PF22587"/>
    </source>
</evidence>
<evidence type="ECO:0000313" key="2">
    <source>
        <dbReference type="EMBL" id="SUB18461.1"/>
    </source>
</evidence>
<dbReference type="InterPro" id="IPR012337">
    <property type="entry name" value="RNaseH-like_sf"/>
</dbReference>
<dbReference type="Proteomes" id="UP000254640">
    <property type="component" value="Unassembled WGS sequence"/>
</dbReference>
<dbReference type="EC" id="2.7.7.7" evidence="2"/>
<accession>A0A379AKY3</accession>
<keyword evidence="2" id="KW-0548">Nucleotidyltransferase</keyword>
<name>A0A379AKY3_ENTAG</name>
<proteinExistence type="predicted"/>
<organism evidence="2 3">
    <name type="scientific">Enterobacter agglomerans</name>
    <name type="common">Erwinia herbicola</name>
    <name type="synonym">Pantoea agglomerans</name>
    <dbReference type="NCBI Taxonomy" id="549"/>
    <lineage>
        <taxon>Bacteria</taxon>
        <taxon>Pseudomonadati</taxon>
        <taxon>Pseudomonadota</taxon>
        <taxon>Gammaproteobacteria</taxon>
        <taxon>Enterobacterales</taxon>
        <taxon>Erwiniaceae</taxon>
        <taxon>Pantoea</taxon>
        <taxon>Pantoea agglomerans group</taxon>
    </lineage>
</organism>
<dbReference type="Gene3D" id="3.30.70.2250">
    <property type="match status" value="1"/>
</dbReference>
<dbReference type="Pfam" id="PF22587">
    <property type="entry name" value="DNApolII_insertion"/>
    <property type="match status" value="1"/>
</dbReference>
<dbReference type="SUPFAM" id="SSF53098">
    <property type="entry name" value="Ribonuclease H-like"/>
    <property type="match status" value="1"/>
</dbReference>
<protein>
    <submittedName>
        <fullName evidence="2">DNA polymerase II</fullName>
        <ecNumber evidence="2">2.7.7.7</ecNumber>
    </submittedName>
</protein>
<keyword evidence="2" id="KW-0808">Transferase</keyword>
<evidence type="ECO:0000313" key="3">
    <source>
        <dbReference type="Proteomes" id="UP000254640"/>
    </source>
</evidence>